<dbReference type="NCBIfam" id="TIGR00966">
    <property type="entry name" value="transloc_SecF"/>
    <property type="match status" value="1"/>
</dbReference>
<feature type="transmembrane region" description="Helical" evidence="10">
    <location>
        <begin position="93"/>
        <end position="111"/>
    </location>
</feature>
<keyword evidence="5 10" id="KW-0812">Transmembrane</keyword>
<feature type="transmembrane region" description="Helical" evidence="10">
    <location>
        <begin position="12"/>
        <end position="35"/>
    </location>
</feature>
<evidence type="ECO:0000313" key="12">
    <source>
        <dbReference type="EMBL" id="MPN35210.1"/>
    </source>
</evidence>
<feature type="transmembrane region" description="Helical" evidence="10">
    <location>
        <begin position="117"/>
        <end position="143"/>
    </location>
</feature>
<name>A0A645H928_9ZZZZ</name>
<evidence type="ECO:0000256" key="4">
    <source>
        <dbReference type="ARBA" id="ARBA00022475"/>
    </source>
</evidence>
<dbReference type="InterPro" id="IPR005665">
    <property type="entry name" value="SecF_bac"/>
</dbReference>
<dbReference type="GO" id="GO:0005886">
    <property type="term" value="C:plasma membrane"/>
    <property type="evidence" value="ECO:0007669"/>
    <property type="project" value="UniProtKB-SubCell"/>
</dbReference>
<dbReference type="GO" id="GO:0006886">
    <property type="term" value="P:intracellular protein transport"/>
    <property type="evidence" value="ECO:0007669"/>
    <property type="project" value="InterPro"/>
</dbReference>
<dbReference type="InterPro" id="IPR022645">
    <property type="entry name" value="SecD/SecF_bac"/>
</dbReference>
<evidence type="ECO:0000256" key="8">
    <source>
        <dbReference type="ARBA" id="ARBA00023010"/>
    </source>
</evidence>
<keyword evidence="8" id="KW-0811">Translocation</keyword>
<reference evidence="12" key="1">
    <citation type="submission" date="2019-08" db="EMBL/GenBank/DDBJ databases">
        <authorList>
            <person name="Kucharzyk K."/>
            <person name="Murdoch R.W."/>
            <person name="Higgins S."/>
            <person name="Loffler F."/>
        </authorList>
    </citation>
    <scope>NUCLEOTIDE SEQUENCE</scope>
</reference>
<dbReference type="InterPro" id="IPR022813">
    <property type="entry name" value="SecD/SecF_arch_bac"/>
</dbReference>
<feature type="domain" description="Protein export membrane protein SecD/SecF C-terminal" evidence="11">
    <location>
        <begin position="1"/>
        <end position="145"/>
    </location>
</feature>
<gene>
    <name evidence="12" type="primary">secF_28</name>
    <name evidence="12" type="ORF">SDC9_182707</name>
</gene>
<evidence type="ECO:0000256" key="2">
    <source>
        <dbReference type="ARBA" id="ARBA00015792"/>
    </source>
</evidence>
<protein>
    <recommendedName>
        <fullName evidence="2">Protein translocase subunit SecF</fullName>
    </recommendedName>
</protein>
<dbReference type="Pfam" id="PF02355">
    <property type="entry name" value="SecD_SecF_C"/>
    <property type="match status" value="1"/>
</dbReference>
<dbReference type="PRINTS" id="PR01755">
    <property type="entry name" value="SECFTRNLCASE"/>
</dbReference>
<dbReference type="SUPFAM" id="SSF82866">
    <property type="entry name" value="Multidrug efflux transporter AcrB transmembrane domain"/>
    <property type="match status" value="1"/>
</dbReference>
<proteinExistence type="predicted"/>
<dbReference type="PANTHER" id="PTHR30081:SF8">
    <property type="entry name" value="PROTEIN TRANSLOCASE SUBUNIT SECF"/>
    <property type="match status" value="1"/>
</dbReference>
<evidence type="ECO:0000256" key="3">
    <source>
        <dbReference type="ARBA" id="ARBA00022448"/>
    </source>
</evidence>
<dbReference type="PANTHER" id="PTHR30081">
    <property type="entry name" value="PROTEIN-EXPORT MEMBRANE PROTEIN SEC"/>
    <property type="match status" value="1"/>
</dbReference>
<evidence type="ECO:0000256" key="9">
    <source>
        <dbReference type="ARBA" id="ARBA00023136"/>
    </source>
</evidence>
<evidence type="ECO:0000256" key="5">
    <source>
        <dbReference type="ARBA" id="ARBA00022692"/>
    </source>
</evidence>
<organism evidence="12">
    <name type="scientific">bioreactor metagenome</name>
    <dbReference type="NCBI Taxonomy" id="1076179"/>
    <lineage>
        <taxon>unclassified sequences</taxon>
        <taxon>metagenomes</taxon>
        <taxon>ecological metagenomes</taxon>
    </lineage>
</organism>
<evidence type="ECO:0000256" key="7">
    <source>
        <dbReference type="ARBA" id="ARBA00022989"/>
    </source>
</evidence>
<keyword evidence="9 10" id="KW-0472">Membrane</keyword>
<keyword evidence="3" id="KW-0813">Transport</keyword>
<accession>A0A645H928</accession>
<keyword evidence="4" id="KW-1003">Cell membrane</keyword>
<comment type="caution">
    <text evidence="12">The sequence shown here is derived from an EMBL/GenBank/DDBJ whole genome shotgun (WGS) entry which is preliminary data.</text>
</comment>
<evidence type="ECO:0000256" key="6">
    <source>
        <dbReference type="ARBA" id="ARBA00022927"/>
    </source>
</evidence>
<keyword evidence="7 10" id="KW-1133">Transmembrane helix</keyword>
<dbReference type="AlphaFoldDB" id="A0A645H928"/>
<dbReference type="GO" id="GO:0015450">
    <property type="term" value="F:protein-transporting ATPase activity"/>
    <property type="evidence" value="ECO:0007669"/>
    <property type="project" value="InterPro"/>
</dbReference>
<dbReference type="EMBL" id="VSSQ01088656">
    <property type="protein sequence ID" value="MPN35210.1"/>
    <property type="molecule type" value="Genomic_DNA"/>
</dbReference>
<sequence>MLVYITIRFEAITGISAVLCLLHDLLVILTAYTLFRIPMSTTFIAAILTILGYSINATIIVFDRVRENMKLIRKTGFADIVNKSIWQTFARSVNTSLTTLFTVLILYFLGVPSIKAFALPIIIGIVAGTYSSVFMSGNIWVLLKQKLPAKR</sequence>
<evidence type="ECO:0000256" key="10">
    <source>
        <dbReference type="SAM" id="Phobius"/>
    </source>
</evidence>
<dbReference type="InterPro" id="IPR048634">
    <property type="entry name" value="SecD_SecF_C"/>
</dbReference>
<comment type="subcellular location">
    <subcellularLocation>
        <location evidence="1">Cell membrane</location>
        <topology evidence="1">Multi-pass membrane protein</topology>
    </subcellularLocation>
</comment>
<evidence type="ECO:0000259" key="11">
    <source>
        <dbReference type="Pfam" id="PF02355"/>
    </source>
</evidence>
<dbReference type="Gene3D" id="1.20.1640.10">
    <property type="entry name" value="Multidrug efflux transporter AcrB transmembrane domain"/>
    <property type="match status" value="1"/>
</dbReference>
<evidence type="ECO:0000256" key="1">
    <source>
        <dbReference type="ARBA" id="ARBA00004651"/>
    </source>
</evidence>
<feature type="transmembrane region" description="Helical" evidence="10">
    <location>
        <begin position="41"/>
        <end position="62"/>
    </location>
</feature>
<keyword evidence="6" id="KW-0653">Protein transport</keyword>